<dbReference type="AlphaFoldDB" id="A0YHB4"/>
<keyword evidence="9 20" id="KW-0732">Signal</keyword>
<dbReference type="PROSITE" id="PS51257">
    <property type="entry name" value="PROKAR_LIPOPROTEIN"/>
    <property type="match status" value="1"/>
</dbReference>
<dbReference type="eggNOG" id="COG1477">
    <property type="taxonomic scope" value="Bacteria"/>
</dbReference>
<evidence type="ECO:0000256" key="13">
    <source>
        <dbReference type="ARBA" id="ARBA00023139"/>
    </source>
</evidence>
<keyword evidence="22" id="KW-1185">Reference proteome</keyword>
<keyword evidence="7 18" id="KW-0808">Transferase</keyword>
<keyword evidence="8 18" id="KW-0479">Metal-binding</keyword>
<dbReference type="GO" id="GO:0046872">
    <property type="term" value="F:metal ion binding"/>
    <property type="evidence" value="ECO:0007669"/>
    <property type="project" value="UniProtKB-UniRule"/>
</dbReference>
<dbReference type="PANTHER" id="PTHR30040:SF2">
    <property type="entry name" value="FAD:PROTEIN FMN TRANSFERASE"/>
    <property type="match status" value="1"/>
</dbReference>
<feature type="chain" id="PRO_5005967721" description="FAD:protein FMN transferase" evidence="20">
    <location>
        <begin position="27"/>
        <end position="351"/>
    </location>
</feature>
<accession>A0YHB4</accession>
<comment type="function">
    <text evidence="20">Flavin transferase that catalyzes the transfer of the FMN moiety of FAD and its covalent binding to the hydroxyl group of a threonine residue in a target flavoprotein.</text>
</comment>
<dbReference type="GO" id="GO:0005886">
    <property type="term" value="C:plasma membrane"/>
    <property type="evidence" value="ECO:0007669"/>
    <property type="project" value="UniProtKB-SubCell"/>
</dbReference>
<comment type="similarity">
    <text evidence="1 18 20">Belongs to the ApbE family.</text>
</comment>
<evidence type="ECO:0000256" key="9">
    <source>
        <dbReference type="ARBA" id="ARBA00022729"/>
    </source>
</evidence>
<dbReference type="PANTHER" id="PTHR30040">
    <property type="entry name" value="THIAMINE BIOSYNTHESIS LIPOPROTEIN APBE"/>
    <property type="match status" value="1"/>
</dbReference>
<gene>
    <name evidence="21" type="ORF">GP2143_07038</name>
</gene>
<evidence type="ECO:0000256" key="20">
    <source>
        <dbReference type="RuleBase" id="RU363002"/>
    </source>
</evidence>
<keyword evidence="11 18" id="KW-0460">Magnesium</keyword>
<evidence type="ECO:0000256" key="4">
    <source>
        <dbReference type="ARBA" id="ARBA00022475"/>
    </source>
</evidence>
<evidence type="ECO:0000256" key="17">
    <source>
        <dbReference type="ARBA" id="ARBA00060485"/>
    </source>
</evidence>
<comment type="caution">
    <text evidence="21">The sequence shown here is derived from an EMBL/GenBank/DDBJ whole genome shotgun (WGS) entry which is preliminary data.</text>
</comment>
<keyword evidence="4" id="KW-1003">Cell membrane</keyword>
<evidence type="ECO:0000256" key="16">
    <source>
        <dbReference type="ARBA" id="ARBA00048540"/>
    </source>
</evidence>
<evidence type="ECO:0000256" key="5">
    <source>
        <dbReference type="ARBA" id="ARBA00022519"/>
    </source>
</evidence>
<evidence type="ECO:0000256" key="6">
    <source>
        <dbReference type="ARBA" id="ARBA00022630"/>
    </source>
</evidence>
<comment type="cofactor">
    <cofactor evidence="19">
        <name>Mg(2+)</name>
        <dbReference type="ChEBI" id="CHEBI:18420"/>
    </cofactor>
    <cofactor evidence="19">
        <name>Mn(2+)</name>
        <dbReference type="ChEBI" id="CHEBI:29035"/>
    </cofactor>
    <text evidence="19">Magnesium. Can also use manganese.</text>
</comment>
<feature type="signal peptide" evidence="20">
    <location>
        <begin position="1"/>
        <end position="26"/>
    </location>
</feature>
<evidence type="ECO:0000256" key="19">
    <source>
        <dbReference type="PIRSR" id="PIRSR006268-2"/>
    </source>
</evidence>
<evidence type="ECO:0000256" key="2">
    <source>
        <dbReference type="ARBA" id="ARBA00011955"/>
    </source>
</evidence>
<dbReference type="Pfam" id="PF02424">
    <property type="entry name" value="ApbE"/>
    <property type="match status" value="1"/>
</dbReference>
<feature type="binding site" evidence="19">
    <location>
        <position position="302"/>
    </location>
    <ligand>
        <name>Mg(2+)</name>
        <dbReference type="ChEBI" id="CHEBI:18420"/>
    </ligand>
</feature>
<evidence type="ECO:0000256" key="8">
    <source>
        <dbReference type="ARBA" id="ARBA00022723"/>
    </source>
</evidence>
<keyword evidence="10 18" id="KW-0274">FAD</keyword>
<feature type="binding site" evidence="19">
    <location>
        <position position="187"/>
    </location>
    <ligand>
        <name>Mg(2+)</name>
        <dbReference type="ChEBI" id="CHEBI:18420"/>
    </ligand>
</feature>
<dbReference type="PIRSF" id="PIRSF006268">
    <property type="entry name" value="ApbE"/>
    <property type="match status" value="1"/>
</dbReference>
<dbReference type="Proteomes" id="UP000004931">
    <property type="component" value="Unassembled WGS sequence"/>
</dbReference>
<dbReference type="GO" id="GO:0016740">
    <property type="term" value="F:transferase activity"/>
    <property type="evidence" value="ECO:0007669"/>
    <property type="project" value="UniProtKB-UniRule"/>
</dbReference>
<comment type="catalytic activity">
    <reaction evidence="16 18 20">
        <text>L-threonyl-[protein] + FAD = FMN-L-threonyl-[protein] + AMP + H(+)</text>
        <dbReference type="Rhea" id="RHEA:36847"/>
        <dbReference type="Rhea" id="RHEA-COMP:11060"/>
        <dbReference type="Rhea" id="RHEA-COMP:11061"/>
        <dbReference type="ChEBI" id="CHEBI:15378"/>
        <dbReference type="ChEBI" id="CHEBI:30013"/>
        <dbReference type="ChEBI" id="CHEBI:57692"/>
        <dbReference type="ChEBI" id="CHEBI:74257"/>
        <dbReference type="ChEBI" id="CHEBI:456215"/>
        <dbReference type="EC" id="2.7.1.180"/>
    </reaction>
</comment>
<dbReference type="STRING" id="247633.GP2143_07038"/>
<evidence type="ECO:0000256" key="11">
    <source>
        <dbReference type="ARBA" id="ARBA00022842"/>
    </source>
</evidence>
<keyword evidence="13" id="KW-0564">Palmitate</keyword>
<evidence type="ECO:0000313" key="22">
    <source>
        <dbReference type="Proteomes" id="UP000004931"/>
    </source>
</evidence>
<dbReference type="EC" id="2.7.1.180" evidence="2 18"/>
<feature type="binding site" evidence="19">
    <location>
        <position position="306"/>
    </location>
    <ligand>
        <name>Mg(2+)</name>
        <dbReference type="ChEBI" id="CHEBI:18420"/>
    </ligand>
</feature>
<protein>
    <recommendedName>
        <fullName evidence="3 18">FAD:protein FMN transferase</fullName>
        <ecNumber evidence="2 18">2.7.1.180</ecNumber>
    </recommendedName>
    <alternativeName>
        <fullName evidence="15 18">Flavin transferase</fullName>
    </alternativeName>
</protein>
<dbReference type="EMBL" id="AAVT01000015">
    <property type="protein sequence ID" value="EAW29783.1"/>
    <property type="molecule type" value="Genomic_DNA"/>
</dbReference>
<evidence type="ECO:0000256" key="1">
    <source>
        <dbReference type="ARBA" id="ARBA00008282"/>
    </source>
</evidence>
<keyword evidence="5 20" id="KW-0997">Cell inner membrane</keyword>
<evidence type="ECO:0000256" key="7">
    <source>
        <dbReference type="ARBA" id="ARBA00022679"/>
    </source>
</evidence>
<organism evidence="21 22">
    <name type="scientific">marine gamma proteobacterium HTCC2143</name>
    <dbReference type="NCBI Taxonomy" id="247633"/>
    <lineage>
        <taxon>Bacteria</taxon>
        <taxon>Pseudomonadati</taxon>
        <taxon>Pseudomonadota</taxon>
        <taxon>Gammaproteobacteria</taxon>
        <taxon>Cellvibrionales</taxon>
        <taxon>Spongiibacteraceae</taxon>
        <taxon>BD1-7 clade</taxon>
    </lineage>
</organism>
<dbReference type="OrthoDB" id="9778595at2"/>
<proteinExistence type="inferred from homology"/>
<dbReference type="Gene3D" id="3.10.520.10">
    <property type="entry name" value="ApbE-like domains"/>
    <property type="match status" value="1"/>
</dbReference>
<keyword evidence="12" id="KW-0472">Membrane</keyword>
<evidence type="ECO:0000256" key="12">
    <source>
        <dbReference type="ARBA" id="ARBA00023136"/>
    </source>
</evidence>
<sequence length="351" mass="38135">MGMRTIIRIKRAAKLLFLFVALLAFTACSPQQDGHFVLVGQTMGTSYHITVVKDGSTHADQKILQQAIDQQLILISQQMSTYIDDSELSLLNKALVGDWVSVSSNLFDVLLLSLELGWISGGAFDITVGPLVNLWGFGPEPRGPDNTVPAASDIQYLLSNTGFTHIELNLENSRVRKTSAVALDLSGIAKGYAVDKISDLLLYAGYERFMVEIGGEIRLRGNSPRRAPWRIAIEQPDSSSFGSARQAISIVDAALATSGDYRNYFEVAGKRYSHTIDPLTGYPVDHSLASVTVIAETSAYADALATAMSVMGSEKGLQMASEQGLAVYMIIKTEEGFVDKYSEAFGAYLEL</sequence>
<evidence type="ECO:0000256" key="18">
    <source>
        <dbReference type="PIRNR" id="PIRNR006268"/>
    </source>
</evidence>
<dbReference type="InterPro" id="IPR024932">
    <property type="entry name" value="ApbE"/>
</dbReference>
<reference evidence="21 22" key="1">
    <citation type="journal article" date="2010" name="J. Bacteriol.">
        <title>Genome sequence of the oligotrophic marine Gammaproteobacterium HTCC2143, isolated from the Oregon Coast.</title>
        <authorList>
            <person name="Oh H.M."/>
            <person name="Kang I."/>
            <person name="Ferriera S."/>
            <person name="Giovannoni S.J."/>
            <person name="Cho J.C."/>
        </authorList>
    </citation>
    <scope>NUCLEOTIDE SEQUENCE [LARGE SCALE GENOMIC DNA]</scope>
    <source>
        <strain evidence="21 22">HTCC2143</strain>
    </source>
</reference>
<comment type="subcellular location">
    <subcellularLocation>
        <location evidence="17 20">Cell inner membrane</location>
        <topology evidence="17 20">Lipid-anchor</topology>
        <orientation evidence="17 20">Periplasmic side</orientation>
    </subcellularLocation>
</comment>
<keyword evidence="6 18" id="KW-0285">Flavoprotein</keyword>
<dbReference type="FunFam" id="3.10.520.10:FF:000001">
    <property type="entry name" value="FAD:protein FMN transferase"/>
    <property type="match status" value="1"/>
</dbReference>
<keyword evidence="14 20" id="KW-0449">Lipoprotein</keyword>
<evidence type="ECO:0000313" key="21">
    <source>
        <dbReference type="EMBL" id="EAW29783.1"/>
    </source>
</evidence>
<evidence type="ECO:0000256" key="10">
    <source>
        <dbReference type="ARBA" id="ARBA00022827"/>
    </source>
</evidence>
<evidence type="ECO:0000256" key="14">
    <source>
        <dbReference type="ARBA" id="ARBA00023288"/>
    </source>
</evidence>
<evidence type="ECO:0000256" key="15">
    <source>
        <dbReference type="ARBA" id="ARBA00031306"/>
    </source>
</evidence>
<evidence type="ECO:0000256" key="3">
    <source>
        <dbReference type="ARBA" id="ARBA00016337"/>
    </source>
</evidence>
<dbReference type="SUPFAM" id="SSF143631">
    <property type="entry name" value="ApbE-like"/>
    <property type="match status" value="1"/>
</dbReference>
<dbReference type="InterPro" id="IPR003374">
    <property type="entry name" value="ApbE-like_sf"/>
</dbReference>
<name>A0YHB4_9GAMM</name>